<dbReference type="InterPro" id="IPR036188">
    <property type="entry name" value="FAD/NAD-bd_sf"/>
</dbReference>
<dbReference type="PANTHER" id="PTHR43539:SF78">
    <property type="entry name" value="FLAVIN-CONTAINING MONOOXYGENASE"/>
    <property type="match status" value="1"/>
</dbReference>
<dbReference type="GO" id="GO:0004497">
    <property type="term" value="F:monooxygenase activity"/>
    <property type="evidence" value="ECO:0007669"/>
    <property type="project" value="TreeGrafter"/>
</dbReference>
<feature type="domain" description="FAD/NAD(P)-binding" evidence="2">
    <location>
        <begin position="24"/>
        <end position="227"/>
    </location>
</feature>
<dbReference type="SUPFAM" id="SSF51905">
    <property type="entry name" value="FAD/NAD(P)-binding domain"/>
    <property type="match status" value="1"/>
</dbReference>
<reference evidence="3 4" key="2">
    <citation type="submission" date="2019-02" db="EMBL/GenBank/DDBJ databases">
        <title>'Lichenibacterium ramalinii' gen. nov. sp. nov., 'Lichenibacterium minor' gen. nov. sp. nov.</title>
        <authorList>
            <person name="Pankratov T."/>
        </authorList>
    </citation>
    <scope>NUCLEOTIDE SEQUENCE [LARGE SCALE GENOMIC DNA]</scope>
    <source>
        <strain evidence="3 4">RmlP026</strain>
    </source>
</reference>
<dbReference type="GO" id="GO:0050660">
    <property type="term" value="F:flavin adenine dinucleotide binding"/>
    <property type="evidence" value="ECO:0007669"/>
    <property type="project" value="TreeGrafter"/>
</dbReference>
<dbReference type="Gene3D" id="3.50.50.60">
    <property type="entry name" value="FAD/NAD(P)-binding domain"/>
    <property type="match status" value="1"/>
</dbReference>
<evidence type="ECO:0000313" key="4">
    <source>
        <dbReference type="Proteomes" id="UP000290759"/>
    </source>
</evidence>
<proteinExistence type="predicted"/>
<keyword evidence="4" id="KW-1185">Reference proteome</keyword>
<dbReference type="InterPro" id="IPR050982">
    <property type="entry name" value="Auxin_biosynth/cation_transpt"/>
</dbReference>
<dbReference type="InterPro" id="IPR023753">
    <property type="entry name" value="FAD/NAD-binding_dom"/>
</dbReference>
<evidence type="ECO:0000259" key="2">
    <source>
        <dbReference type="Pfam" id="PF07992"/>
    </source>
</evidence>
<dbReference type="PRINTS" id="PR00368">
    <property type="entry name" value="FADPNR"/>
</dbReference>
<protein>
    <submittedName>
        <fullName evidence="3">NAD(P)/FAD-dependent oxidoreductase</fullName>
    </submittedName>
</protein>
<sequence length="437" mass="46136">MPAGPIRRVMRSERSAMRMSKLSTVAIVGAGPYGLSVAAHLAAAGVEVRVFGASMQTWREGMPNGMFLKSEGFASSLSDPEGAFTLGHHCRERGIPYADIGWPVPVDVFADYGAEFARRFVPGLDGRRVVRVARSGAGFRVELEDGDAVAVGRVVLATGIGAFARVPAELQGLPDAVLSHSSHHADYSAFAGRSVAVVGAGASALDAAAALRRAGAAVTLVTRRAAVRFYEAGRPRRPVDALLSPLTPLGPGWKKWLCCHAPGLFHALPERLRVRIVQRYLGPSPARFVRDAIEGHVPYRLNSRIVGAERAPDGRVALAIDRAGAGRDTLTVDHVLAATGYRVDVSRLGFLDTALVAAIATVDGSPALSRDFESTVPGLYVVGTPSAYSFGPMFRFACGAGYAAGRLTRHVLARGAAERRSGSRVGLPALAPRAFRG</sequence>
<dbReference type="EMBL" id="QYBB01000006">
    <property type="protein sequence ID" value="RYC32665.1"/>
    <property type="molecule type" value="Genomic_DNA"/>
</dbReference>
<evidence type="ECO:0000256" key="1">
    <source>
        <dbReference type="ARBA" id="ARBA00023002"/>
    </source>
</evidence>
<name>A0A4Q2UCU1_9HYPH</name>
<evidence type="ECO:0000313" key="3">
    <source>
        <dbReference type="EMBL" id="RYC32665.1"/>
    </source>
</evidence>
<dbReference type="OrthoDB" id="7279140at2"/>
<organism evidence="3 4">
    <name type="scientific">Lichenibacterium minor</name>
    <dbReference type="NCBI Taxonomy" id="2316528"/>
    <lineage>
        <taxon>Bacteria</taxon>
        <taxon>Pseudomonadati</taxon>
        <taxon>Pseudomonadota</taxon>
        <taxon>Alphaproteobacteria</taxon>
        <taxon>Hyphomicrobiales</taxon>
        <taxon>Lichenihabitantaceae</taxon>
        <taxon>Lichenibacterium</taxon>
    </lineage>
</organism>
<keyword evidence="1" id="KW-0560">Oxidoreductase</keyword>
<comment type="caution">
    <text evidence="3">The sequence shown here is derived from an EMBL/GenBank/DDBJ whole genome shotgun (WGS) entry which is preliminary data.</text>
</comment>
<dbReference type="PRINTS" id="PR00411">
    <property type="entry name" value="PNDRDTASEI"/>
</dbReference>
<gene>
    <name evidence="3" type="ORF">D3273_08035</name>
</gene>
<dbReference type="Proteomes" id="UP000290759">
    <property type="component" value="Unassembled WGS sequence"/>
</dbReference>
<accession>A0A4Q2UCU1</accession>
<reference evidence="3 4" key="1">
    <citation type="submission" date="2018-12" db="EMBL/GenBank/DDBJ databases">
        <authorList>
            <person name="Grouzdev D.S."/>
            <person name="Krutkina M.S."/>
        </authorList>
    </citation>
    <scope>NUCLEOTIDE SEQUENCE [LARGE SCALE GENOMIC DNA]</scope>
    <source>
        <strain evidence="3 4">RmlP026</strain>
    </source>
</reference>
<dbReference type="AlphaFoldDB" id="A0A4Q2UCU1"/>
<dbReference type="PANTHER" id="PTHR43539">
    <property type="entry name" value="FLAVIN-BINDING MONOOXYGENASE-LIKE PROTEIN (AFU_ORTHOLOGUE AFUA_4G09220)"/>
    <property type="match status" value="1"/>
</dbReference>
<dbReference type="Pfam" id="PF07992">
    <property type="entry name" value="Pyr_redox_2"/>
    <property type="match status" value="1"/>
</dbReference>